<dbReference type="PROSITE" id="PS51257">
    <property type="entry name" value="PROKAR_LIPOPROTEIN"/>
    <property type="match status" value="1"/>
</dbReference>
<evidence type="ECO:0008006" key="4">
    <source>
        <dbReference type="Google" id="ProtNLM"/>
    </source>
</evidence>
<name>E7FX02_ERYRH</name>
<proteinExistence type="predicted"/>
<sequence length="372" mass="43129">MKKIFDCILMILLIAGCSSTPSTNALKDTKTIVLGNDTFHSAKSSEILKLLNHTEFKFLDTRGHVLGSKKYRGNYYKLKIDNNFYYLISSDKFIKGELSDQDEKVYNFEPSLNAIDSQVYLYEEDLYFIDNQGFRSEPTNYLTSIYKNNEKLFDIEDDQATSLAVIGSDVYVLTENNHNHKDSERGIIRKLYRYNIGNKMIEKMSETLESSHYTSQLVTDSEKLYLYLYIADNVPIPESIGTIEDRLIVIDKDLNVESISDFKRFGPSFTSDVQNSIINNKLYIKSERHELRMIDLNTLESRDLKLEPISDTAQYHYWSQYWYDSSKENLILFGNFESKPNYTQYVYDLKSGGLIETIECTDVSALYRSSSN</sequence>
<keyword evidence="3" id="KW-1185">Reference proteome</keyword>
<dbReference type="AlphaFoldDB" id="E7FX02"/>
<feature type="chain" id="PRO_5038695587" description="Lipoprotein" evidence="1">
    <location>
        <begin position="25"/>
        <end position="372"/>
    </location>
</feature>
<feature type="signal peptide" evidence="1">
    <location>
        <begin position="1"/>
        <end position="24"/>
    </location>
</feature>
<keyword evidence="1" id="KW-0732">Signal</keyword>
<evidence type="ECO:0000256" key="1">
    <source>
        <dbReference type="SAM" id="SignalP"/>
    </source>
</evidence>
<evidence type="ECO:0000313" key="2">
    <source>
        <dbReference type="EMBL" id="EFY08777.1"/>
    </source>
</evidence>
<reference evidence="2" key="1">
    <citation type="submission" date="2011-01" db="EMBL/GenBank/DDBJ databases">
        <authorList>
            <person name="Muzny D."/>
            <person name="Qin X."/>
            <person name="Buhay C."/>
            <person name="Dugan-Rocha S."/>
            <person name="Ding Y."/>
            <person name="Chen G."/>
            <person name="Hawes A."/>
            <person name="Holder M."/>
            <person name="Jhangiani S."/>
            <person name="Johnson A."/>
            <person name="Khan Z."/>
            <person name="Li Z."/>
            <person name="Liu W."/>
            <person name="Liu X."/>
            <person name="Perez L."/>
            <person name="Shen H."/>
            <person name="Wang Q."/>
            <person name="Watt J."/>
            <person name="Xi L."/>
            <person name="Xin Y."/>
            <person name="Zhou J."/>
            <person name="Deng J."/>
            <person name="Jiang H."/>
            <person name="Liu Y."/>
            <person name="Qu J."/>
            <person name="Song X.-Z."/>
            <person name="Zhang L."/>
            <person name="Villasana D."/>
            <person name="Johnson A."/>
            <person name="Liu J."/>
            <person name="Liyanage D."/>
            <person name="Lorensuhewa L."/>
            <person name="Robinson T."/>
            <person name="Song A."/>
            <person name="Song B.-B."/>
            <person name="Dinh H."/>
            <person name="Thornton R."/>
            <person name="Coyle M."/>
            <person name="Francisco L."/>
            <person name="Jackson L."/>
            <person name="Javaid M."/>
            <person name="Korchina V."/>
            <person name="Kovar C."/>
            <person name="Mata R."/>
            <person name="Mathew T."/>
            <person name="Ngo R."/>
            <person name="Nguyen L."/>
            <person name="Nguyen N."/>
            <person name="Okwuonu G."/>
            <person name="Ongeri F."/>
            <person name="Pham C."/>
            <person name="Simmons D."/>
            <person name="Wilczek-Boney K."/>
            <person name="Hale W."/>
            <person name="Jakkamsetti A."/>
            <person name="Pham P."/>
            <person name="Ruth R."/>
            <person name="San Lucas F."/>
            <person name="Warren J."/>
            <person name="Zhang J."/>
            <person name="Zhao Z."/>
            <person name="Zhou C."/>
            <person name="Zhu D."/>
            <person name="Lee S."/>
            <person name="Bess C."/>
            <person name="Blankenburg K."/>
            <person name="Forbes L."/>
            <person name="Fu Q."/>
            <person name="Gubbala S."/>
            <person name="Hirani K."/>
            <person name="Jayaseelan J.C."/>
            <person name="Lara F."/>
            <person name="Munidasa M."/>
            <person name="Palculict T."/>
            <person name="Patil S."/>
            <person name="Pu L.-L."/>
            <person name="Saada N."/>
            <person name="Tang L."/>
            <person name="Weissenberger G."/>
            <person name="Zhu Y."/>
            <person name="Hemphill L."/>
            <person name="Shang Y."/>
            <person name="Youmans B."/>
            <person name="Ayvaz T."/>
            <person name="Ross M."/>
            <person name="Santibanez J."/>
            <person name="Aqrawi P."/>
            <person name="Gross S."/>
            <person name="Joshi V."/>
            <person name="Fowler G."/>
            <person name="Nazareth L."/>
            <person name="Reid J."/>
            <person name="Worley K."/>
            <person name="Petrosino J."/>
            <person name="Highlander S."/>
            <person name="Gibbs R."/>
        </authorList>
    </citation>
    <scope>NUCLEOTIDE SEQUENCE [LARGE SCALE GENOMIC DNA]</scope>
    <source>
        <strain evidence="2">ATCC 19414</strain>
    </source>
</reference>
<accession>E7FX02</accession>
<dbReference type="Proteomes" id="UP000003028">
    <property type="component" value="Unassembled WGS sequence"/>
</dbReference>
<dbReference type="EMBL" id="ACLK02000002">
    <property type="protein sequence ID" value="EFY08777.1"/>
    <property type="molecule type" value="Genomic_DNA"/>
</dbReference>
<gene>
    <name evidence="2" type="ORF">HMPREF0357_10884</name>
</gene>
<organism evidence="2 3">
    <name type="scientific">Erysipelothrix rhusiopathiae ATCC 19414</name>
    <dbReference type="NCBI Taxonomy" id="525280"/>
    <lineage>
        <taxon>Bacteria</taxon>
        <taxon>Bacillati</taxon>
        <taxon>Bacillota</taxon>
        <taxon>Erysipelotrichia</taxon>
        <taxon>Erysipelotrichales</taxon>
        <taxon>Erysipelotrichaceae</taxon>
        <taxon>Erysipelothrix</taxon>
    </lineage>
</organism>
<protein>
    <recommendedName>
        <fullName evidence="4">Lipoprotein</fullName>
    </recommendedName>
</protein>
<dbReference type="OrthoDB" id="1648996at2"/>
<evidence type="ECO:0000313" key="3">
    <source>
        <dbReference type="Proteomes" id="UP000003028"/>
    </source>
</evidence>
<dbReference type="RefSeq" id="WP_003774556.1">
    <property type="nucleotide sequence ID" value="NZ_ACLK02000002.1"/>
</dbReference>
<comment type="caution">
    <text evidence="2">The sequence shown here is derived from an EMBL/GenBank/DDBJ whole genome shotgun (WGS) entry which is preliminary data.</text>
</comment>